<accession>A0ABU6UHK1</accession>
<name>A0ABU6UHK1_9FABA</name>
<proteinExistence type="predicted"/>
<dbReference type="EMBL" id="JASCZI010121245">
    <property type="protein sequence ID" value="MED6160777.1"/>
    <property type="molecule type" value="Genomic_DNA"/>
</dbReference>
<organism evidence="1 2">
    <name type="scientific">Stylosanthes scabra</name>
    <dbReference type="NCBI Taxonomy" id="79078"/>
    <lineage>
        <taxon>Eukaryota</taxon>
        <taxon>Viridiplantae</taxon>
        <taxon>Streptophyta</taxon>
        <taxon>Embryophyta</taxon>
        <taxon>Tracheophyta</taxon>
        <taxon>Spermatophyta</taxon>
        <taxon>Magnoliopsida</taxon>
        <taxon>eudicotyledons</taxon>
        <taxon>Gunneridae</taxon>
        <taxon>Pentapetalae</taxon>
        <taxon>rosids</taxon>
        <taxon>fabids</taxon>
        <taxon>Fabales</taxon>
        <taxon>Fabaceae</taxon>
        <taxon>Papilionoideae</taxon>
        <taxon>50 kb inversion clade</taxon>
        <taxon>dalbergioids sensu lato</taxon>
        <taxon>Dalbergieae</taxon>
        <taxon>Pterocarpus clade</taxon>
        <taxon>Stylosanthes</taxon>
    </lineage>
</organism>
<reference evidence="1 2" key="1">
    <citation type="journal article" date="2023" name="Plants (Basel)">
        <title>Bridging the Gap: Combining Genomics and Transcriptomics Approaches to Understand Stylosanthes scabra, an Orphan Legume from the Brazilian Caatinga.</title>
        <authorList>
            <person name="Ferreira-Neto J.R.C."/>
            <person name="da Silva M.D."/>
            <person name="Binneck E."/>
            <person name="de Melo N.F."/>
            <person name="da Silva R.H."/>
            <person name="de Melo A.L.T.M."/>
            <person name="Pandolfi V."/>
            <person name="Bustamante F.O."/>
            <person name="Brasileiro-Vidal A.C."/>
            <person name="Benko-Iseppon A.M."/>
        </authorList>
    </citation>
    <scope>NUCLEOTIDE SEQUENCE [LARGE SCALE GENOMIC DNA]</scope>
    <source>
        <tissue evidence="1">Leaves</tissue>
    </source>
</reference>
<gene>
    <name evidence="1" type="ORF">PIB30_054512</name>
</gene>
<dbReference type="Proteomes" id="UP001341840">
    <property type="component" value="Unassembled WGS sequence"/>
</dbReference>
<comment type="caution">
    <text evidence="1">The sequence shown here is derived from an EMBL/GenBank/DDBJ whole genome shotgun (WGS) entry which is preliminary data.</text>
</comment>
<sequence>MMASKRAMLVQPARAWYLPSILADDILKMKPVEIIINCYLDRWMPATKELEHVSGFIDVPGLWTLMVVDVKMGVVYSLDVNRGISPVQERERKMRTILLMLAQIFRLDRNIKSFLNVSPDPTTWGPFVYPNGVPQLLDTHESATWCLFWLQRMGQFNISDLGIMVNPPRVRMKTATAIINSILNQILTFLDEKMKMNWNILLQQCHP</sequence>
<keyword evidence="2" id="KW-1185">Reference proteome</keyword>
<evidence type="ECO:0000313" key="1">
    <source>
        <dbReference type="EMBL" id="MED6160777.1"/>
    </source>
</evidence>
<protein>
    <submittedName>
        <fullName evidence="1">Uncharacterized protein</fullName>
    </submittedName>
</protein>
<evidence type="ECO:0000313" key="2">
    <source>
        <dbReference type="Proteomes" id="UP001341840"/>
    </source>
</evidence>